<protein>
    <submittedName>
        <fullName evidence="2">Hypothetical membrane protein</fullName>
    </submittedName>
</protein>
<feature type="transmembrane region" description="Helical" evidence="1">
    <location>
        <begin position="217"/>
        <end position="235"/>
    </location>
</feature>
<gene>
    <name evidence="2" type="ORF">NCTC11862_01145</name>
</gene>
<feature type="transmembrane region" description="Helical" evidence="1">
    <location>
        <begin position="177"/>
        <end position="205"/>
    </location>
</feature>
<dbReference type="InterPro" id="IPR026898">
    <property type="entry name" value="PrsW"/>
</dbReference>
<dbReference type="PANTHER" id="PTHR36844">
    <property type="entry name" value="PROTEASE PRSW"/>
    <property type="match status" value="1"/>
</dbReference>
<dbReference type="PANTHER" id="PTHR36844:SF1">
    <property type="entry name" value="PROTEASE PRSW"/>
    <property type="match status" value="1"/>
</dbReference>
<reference evidence="2 3" key="1">
    <citation type="submission" date="2018-06" db="EMBL/GenBank/DDBJ databases">
        <authorList>
            <consortium name="Pathogen Informatics"/>
            <person name="Doyle S."/>
        </authorList>
    </citation>
    <scope>NUCLEOTIDE SEQUENCE [LARGE SCALE GENOMIC DNA]</scope>
    <source>
        <strain evidence="2 3">NCTC11862</strain>
    </source>
</reference>
<feature type="transmembrane region" description="Helical" evidence="1">
    <location>
        <begin position="66"/>
        <end position="90"/>
    </location>
</feature>
<accession>A0A376CLP7</accession>
<name>A0A376CLP7_9CORY</name>
<proteinExistence type="predicted"/>
<organism evidence="2 3">
    <name type="scientific">Corynebacterium pilosum</name>
    <dbReference type="NCBI Taxonomy" id="35756"/>
    <lineage>
        <taxon>Bacteria</taxon>
        <taxon>Bacillati</taxon>
        <taxon>Actinomycetota</taxon>
        <taxon>Actinomycetes</taxon>
        <taxon>Mycobacteriales</taxon>
        <taxon>Corynebacteriaceae</taxon>
        <taxon>Corynebacterium</taxon>
    </lineage>
</organism>
<feature type="transmembrane region" description="Helical" evidence="1">
    <location>
        <begin position="241"/>
        <end position="261"/>
    </location>
</feature>
<feature type="transmembrane region" description="Helical" evidence="1">
    <location>
        <begin position="136"/>
        <end position="157"/>
    </location>
</feature>
<dbReference type="Pfam" id="PF13367">
    <property type="entry name" value="PrsW-protease"/>
    <property type="match status" value="1"/>
</dbReference>
<keyword evidence="3" id="KW-1185">Reference proteome</keyword>
<dbReference type="AlphaFoldDB" id="A0A376CLP7"/>
<evidence type="ECO:0000313" key="2">
    <source>
        <dbReference type="EMBL" id="STC69360.1"/>
    </source>
</evidence>
<dbReference type="STRING" id="35756.GCA_001044155_01133"/>
<feature type="transmembrane region" description="Helical" evidence="1">
    <location>
        <begin position="7"/>
        <end position="30"/>
    </location>
</feature>
<dbReference type="OrthoDB" id="9785431at2"/>
<dbReference type="RefSeq" id="WP_018582490.1">
    <property type="nucleotide sequence ID" value="NZ_UFXQ01000001.1"/>
</dbReference>
<evidence type="ECO:0000256" key="1">
    <source>
        <dbReference type="SAM" id="Phobius"/>
    </source>
</evidence>
<feature type="transmembrane region" description="Helical" evidence="1">
    <location>
        <begin position="36"/>
        <end position="54"/>
    </location>
</feature>
<keyword evidence="1" id="KW-1133">Transmembrane helix</keyword>
<dbReference type="Proteomes" id="UP000254467">
    <property type="component" value="Unassembled WGS sequence"/>
</dbReference>
<sequence>MSKLFRYTMIIAVLVGVPVLLIDVVVNLLLAPSATAASLAIAAVLTIVVLAVLRKTPIWPRWSSSSIGWILCALLWGAGVSLLIVIASGLPAMDLALALRWEQSVASFGGAWPEEPAKALGVLFILMSFPRFYRPWHGFMVGMVVGLGFDMMENMLYGTMGGMMHASSDMAGMLDTWGLRLVFGPLLHTGLTGLAGWGIGLALFVGAKPLSWRIRAVALYFGAAFLFHFAWNYSWEEEWMHYVQFAIVAIALYGLWAYVWVRSVRAARADDTYVHTPQALTSVRQLELEPADTPISD</sequence>
<dbReference type="GO" id="GO:0008233">
    <property type="term" value="F:peptidase activity"/>
    <property type="evidence" value="ECO:0007669"/>
    <property type="project" value="InterPro"/>
</dbReference>
<keyword evidence="1" id="KW-0472">Membrane</keyword>
<keyword evidence="1" id="KW-0812">Transmembrane</keyword>
<evidence type="ECO:0000313" key="3">
    <source>
        <dbReference type="Proteomes" id="UP000254467"/>
    </source>
</evidence>
<dbReference type="EMBL" id="UFXQ01000001">
    <property type="protein sequence ID" value="STC69360.1"/>
    <property type="molecule type" value="Genomic_DNA"/>
</dbReference>